<sequence length="471" mass="55243">MKKNLMVCGFESGIMPKVLLQLHKDKAINITKWLYDGNVSDKLVSNLEYSKERTTLWRGDWQVKACCPDVVGKAVAANMDWLMQEFARDTEFYREPFYEYKNIIHHIARELYVELCDGNVDCVLFPDIPHGDIYSILYVVARAVAIKTIYFVPSYNTLGKFMYAQTIEQYGEYKGLPVYEPSRGKIHIDEQYEKKLFYMKEEQIKQARGEDWKKKLELFSKPSVWLNKKTKVIKKTTGKYDGIADYSERKLVRAISELGRSIRAKNNLRDILMRNVDMEKKYVYFPLHLQPEMTVDTIGGVYRDQLLAVEQVRCLIPNDWYIYVKENPKQLLNNTRGKYFFRRLKSIDKVCFVDRHVNTYDLLRNSQFVATVTGTVGWEAISGGKPVLTFGECWYRQLPGVVRYHQGLKLQEIINCKWSHEELEREYATFVATMCDGAWLENVIVNMENFNEIENKIQLYNSIKFIFAAML</sequence>
<dbReference type="InterPro" id="IPR007833">
    <property type="entry name" value="Capsule_polysaccharide_synth"/>
</dbReference>
<dbReference type="EMBL" id="FPJA01000006">
    <property type="protein sequence ID" value="SFW37499.1"/>
    <property type="molecule type" value="Genomic_DNA"/>
</dbReference>
<dbReference type="RefSeq" id="WP_072306175.1">
    <property type="nucleotide sequence ID" value="NZ_FPJA01000006.1"/>
</dbReference>
<dbReference type="GO" id="GO:0000271">
    <property type="term" value="P:polysaccharide biosynthetic process"/>
    <property type="evidence" value="ECO:0007669"/>
    <property type="project" value="InterPro"/>
</dbReference>
<dbReference type="Pfam" id="PF05159">
    <property type="entry name" value="Capsule_synth"/>
    <property type="match status" value="1"/>
</dbReference>
<name>A0A1K1NQI1_SELRU</name>
<evidence type="ECO:0000313" key="1">
    <source>
        <dbReference type="EMBL" id="SFW37499.1"/>
    </source>
</evidence>
<dbReference type="Proteomes" id="UP000182958">
    <property type="component" value="Unassembled WGS sequence"/>
</dbReference>
<dbReference type="SUPFAM" id="SSF53756">
    <property type="entry name" value="UDP-Glycosyltransferase/glycogen phosphorylase"/>
    <property type="match status" value="1"/>
</dbReference>
<dbReference type="GO" id="GO:0015774">
    <property type="term" value="P:polysaccharide transport"/>
    <property type="evidence" value="ECO:0007669"/>
    <property type="project" value="InterPro"/>
</dbReference>
<protein>
    <submittedName>
        <fullName evidence="1">Capsule polysaccharide biosynthesis protein</fullName>
    </submittedName>
</protein>
<keyword evidence="2" id="KW-1185">Reference proteome</keyword>
<dbReference type="AlphaFoldDB" id="A0A1K1NQI1"/>
<reference evidence="2" key="1">
    <citation type="submission" date="2016-11" db="EMBL/GenBank/DDBJ databases">
        <authorList>
            <person name="Varghese N."/>
            <person name="Submissions S."/>
        </authorList>
    </citation>
    <scope>NUCLEOTIDE SEQUENCE [LARGE SCALE GENOMIC DNA]</scope>
    <source>
        <strain evidence="2">C3</strain>
    </source>
</reference>
<evidence type="ECO:0000313" key="2">
    <source>
        <dbReference type="Proteomes" id="UP000182958"/>
    </source>
</evidence>
<proteinExistence type="predicted"/>
<gene>
    <name evidence="1" type="ORF">SAMN02910323_1563</name>
</gene>
<organism evidence="1 2">
    <name type="scientific">Selenomonas ruminantium</name>
    <dbReference type="NCBI Taxonomy" id="971"/>
    <lineage>
        <taxon>Bacteria</taxon>
        <taxon>Bacillati</taxon>
        <taxon>Bacillota</taxon>
        <taxon>Negativicutes</taxon>
        <taxon>Selenomonadales</taxon>
        <taxon>Selenomonadaceae</taxon>
        <taxon>Selenomonas</taxon>
    </lineage>
</organism>
<accession>A0A1K1NQI1</accession>